<proteinExistence type="predicted"/>
<dbReference type="AlphaFoldDB" id="A0A564ZPS7"/>
<evidence type="ECO:0000313" key="2">
    <source>
        <dbReference type="Proteomes" id="UP000220605"/>
    </source>
</evidence>
<organism evidence="1 2">
    <name type="scientific">Plasmodium vivax</name>
    <name type="common">malaria parasite P. vivax</name>
    <dbReference type="NCBI Taxonomy" id="5855"/>
    <lineage>
        <taxon>Eukaryota</taxon>
        <taxon>Sar</taxon>
        <taxon>Alveolata</taxon>
        <taxon>Apicomplexa</taxon>
        <taxon>Aconoidasida</taxon>
        <taxon>Haemosporida</taxon>
        <taxon>Plasmodiidae</taxon>
        <taxon>Plasmodium</taxon>
        <taxon>Plasmodium (Plasmodium)</taxon>
    </lineage>
</organism>
<gene>
    <name evidence="1" type="ORF">PVP01_0221600</name>
</gene>
<dbReference type="Proteomes" id="UP000220605">
    <property type="component" value="Chromosome 2"/>
</dbReference>
<dbReference type="VEuPathDB" id="PlasmoDB:PVPAM_130063300"/>
<dbReference type="VEuPathDB" id="PlasmoDB:PVX_108255"/>
<dbReference type="EMBL" id="LT635613">
    <property type="protein sequence ID" value="VUZ93446.1"/>
    <property type="molecule type" value="Genomic_DNA"/>
</dbReference>
<evidence type="ECO:0000313" key="1">
    <source>
        <dbReference type="EMBL" id="VUZ93446.1"/>
    </source>
</evidence>
<protein>
    <submittedName>
        <fullName evidence="1">VIR protein</fullName>
    </submittedName>
</protein>
<sequence>MSVIKPNNEFFNYGDYKRVKDSFYSAYGITYDKGILDKIINNMTTYSLNKKILNPVFIRLMKYLSRDYAFGWVCAEEECCKYINNWLNIELTTPYYGLNENIFTIFDEFMKYFHIHKDGKRCKNRIYLMEEEKVRNVKILYNLYDKYTYLEEKNKTEHNKLPCSTYHSLITDYNRLINNYRKQNKDYLNNLLNAFKTKIEQFESISKGGCKKNVELLPPVEPPSLPPEAESANHVVHLSQPEGTTILQGQESRGEESRVSQQQLDLKAVKLDHEIAPGHLTQDRLQNIPSDQILTELTRERIHSRHFGNSVGTEVGSNFGNPLGPNHSYQLMGQLYVDKPSQLPEDRTHDLSAERGNKDGYYSTITDTISGFIKDVEPGPVLGVSGGMGVLFLLFKYTPVGSFFGGRRGRFRQIPRSFGGFPPGEFPNFQDYEGGYIRYGPTSITSLAE</sequence>
<accession>A0A564ZPS7</accession>
<dbReference type="VEuPathDB" id="PlasmoDB:PVP01_0221600"/>
<reference evidence="2" key="1">
    <citation type="submission" date="2016-07" db="EMBL/GenBank/DDBJ databases">
        <authorList>
            <consortium name="Pathogen Informatics"/>
        </authorList>
    </citation>
    <scope>NUCLEOTIDE SEQUENCE [LARGE SCALE GENOMIC DNA]</scope>
</reference>
<name>A0A564ZPS7_PLAVI</name>
<dbReference type="OrthoDB" id="10497749at2759"/>
<dbReference type="VEuPathDB" id="PlasmoDB:PVW1_050006600"/>